<protein>
    <submittedName>
        <fullName evidence="1">Uncharacterized protein</fullName>
    </submittedName>
</protein>
<organism evidence="1 2">
    <name type="scientific">Streptomyces ambofaciens (strain ATCC 23877 / 3486 / DSM 40053 / JCM 4204 / NBRC 12836 / NRRL B-2516)</name>
    <dbReference type="NCBI Taxonomy" id="278992"/>
    <lineage>
        <taxon>Bacteria</taxon>
        <taxon>Bacillati</taxon>
        <taxon>Actinomycetota</taxon>
        <taxon>Actinomycetes</taxon>
        <taxon>Kitasatosporales</taxon>
        <taxon>Streptomycetaceae</taxon>
        <taxon>Streptomyces</taxon>
    </lineage>
</organism>
<name>A0A0K2B1N4_STRA7</name>
<gene>
    <name evidence="1" type="ORF">SAM23877_6068</name>
</gene>
<sequence length="26" mass="2729">MSVPLFTGAGTPVRSIIAHLSGKEFI</sequence>
<reference evidence="2" key="1">
    <citation type="journal article" date="2015" name="J. Biotechnol.">
        <title>Complete genome sequence of Streptomyces ambofaciens ATCC 23877, the spiramycin producer.</title>
        <authorList>
            <person name="Thibessard A."/>
            <person name="Haas D."/>
            <person name="Gerbaud C."/>
            <person name="Aigle B."/>
            <person name="Lautru S."/>
            <person name="Pernodet J.L."/>
            <person name="Leblond P."/>
        </authorList>
    </citation>
    <scope>NUCLEOTIDE SEQUENCE [LARGE SCALE GENOMIC DNA]</scope>
    <source>
        <strain evidence="2">ATCC 23877 / 3486 / DSM 40053 / JCM 4204 / NBRC 12836 / NRRL B-2516</strain>
    </source>
</reference>
<evidence type="ECO:0000313" key="2">
    <source>
        <dbReference type="Proteomes" id="UP000061018"/>
    </source>
</evidence>
<dbReference type="KEGG" id="samb:SAM23877_6068"/>
<dbReference type="EMBL" id="CP012382">
    <property type="protein sequence ID" value="AKZ59113.1"/>
    <property type="molecule type" value="Genomic_DNA"/>
</dbReference>
<accession>A0A0K2B1N4</accession>
<dbReference type="AlphaFoldDB" id="A0A0K2B1N4"/>
<proteinExistence type="predicted"/>
<dbReference type="Proteomes" id="UP000061018">
    <property type="component" value="Chromosome"/>
</dbReference>
<evidence type="ECO:0000313" key="1">
    <source>
        <dbReference type="EMBL" id="AKZ59113.1"/>
    </source>
</evidence>